<evidence type="ECO:0000313" key="1">
    <source>
        <dbReference type="EMBL" id="KAL3290329.1"/>
    </source>
</evidence>
<sequence>MNDIILQMQVQPAPVHHWKEVVIREVRSQRRRITSPARVRHNSSDDTIEIAFVNESMVLSRTSTASLECLKDALQMFDWHVVYGLANDVDAALNLFHAVFLNLFEECCPIRTLKPRKRRSHYARHG</sequence>
<comment type="caution">
    <text evidence="1">The sequence shown here is derived from an EMBL/GenBank/DDBJ whole genome shotgun (WGS) entry which is preliminary data.</text>
</comment>
<dbReference type="Proteomes" id="UP001516400">
    <property type="component" value="Unassembled WGS sequence"/>
</dbReference>
<dbReference type="AlphaFoldDB" id="A0ABD2PH49"/>
<keyword evidence="2" id="KW-1185">Reference proteome</keyword>
<organism evidence="1 2">
    <name type="scientific">Cryptolaemus montrouzieri</name>
    <dbReference type="NCBI Taxonomy" id="559131"/>
    <lineage>
        <taxon>Eukaryota</taxon>
        <taxon>Metazoa</taxon>
        <taxon>Ecdysozoa</taxon>
        <taxon>Arthropoda</taxon>
        <taxon>Hexapoda</taxon>
        <taxon>Insecta</taxon>
        <taxon>Pterygota</taxon>
        <taxon>Neoptera</taxon>
        <taxon>Endopterygota</taxon>
        <taxon>Coleoptera</taxon>
        <taxon>Polyphaga</taxon>
        <taxon>Cucujiformia</taxon>
        <taxon>Coccinelloidea</taxon>
        <taxon>Coccinellidae</taxon>
        <taxon>Scymninae</taxon>
        <taxon>Scymnini</taxon>
        <taxon>Cryptolaemus</taxon>
    </lineage>
</organism>
<name>A0ABD2PH49_9CUCU</name>
<protein>
    <submittedName>
        <fullName evidence="1">Uncharacterized protein</fullName>
    </submittedName>
</protein>
<dbReference type="EMBL" id="JABFTP020000186">
    <property type="protein sequence ID" value="KAL3290329.1"/>
    <property type="molecule type" value="Genomic_DNA"/>
</dbReference>
<proteinExistence type="predicted"/>
<gene>
    <name evidence="1" type="ORF">HHI36_023673</name>
</gene>
<evidence type="ECO:0000313" key="2">
    <source>
        <dbReference type="Proteomes" id="UP001516400"/>
    </source>
</evidence>
<accession>A0ABD2PH49</accession>
<reference evidence="1 2" key="1">
    <citation type="journal article" date="2021" name="BMC Biol.">
        <title>Horizontally acquired antibacterial genes associated with adaptive radiation of ladybird beetles.</title>
        <authorList>
            <person name="Li H.S."/>
            <person name="Tang X.F."/>
            <person name="Huang Y.H."/>
            <person name="Xu Z.Y."/>
            <person name="Chen M.L."/>
            <person name="Du X.Y."/>
            <person name="Qiu B.Y."/>
            <person name="Chen P.T."/>
            <person name="Zhang W."/>
            <person name="Slipinski A."/>
            <person name="Escalona H.E."/>
            <person name="Waterhouse R.M."/>
            <person name="Zwick A."/>
            <person name="Pang H."/>
        </authorList>
    </citation>
    <scope>NUCLEOTIDE SEQUENCE [LARGE SCALE GENOMIC DNA]</scope>
    <source>
        <strain evidence="1">SYSU2018</strain>
    </source>
</reference>